<evidence type="ECO:0000256" key="1">
    <source>
        <dbReference type="SAM" id="MobiDB-lite"/>
    </source>
</evidence>
<feature type="compositionally biased region" description="Acidic residues" evidence="1">
    <location>
        <begin position="183"/>
        <end position="200"/>
    </location>
</feature>
<dbReference type="InterPro" id="IPR003169">
    <property type="entry name" value="GYF"/>
</dbReference>
<dbReference type="AlphaFoldDB" id="A0A9P4MKB9"/>
<dbReference type="GO" id="GO:0005682">
    <property type="term" value="C:U5 snRNP"/>
    <property type="evidence" value="ECO:0007669"/>
    <property type="project" value="InterPro"/>
</dbReference>
<feature type="compositionally biased region" description="Acidic residues" evidence="1">
    <location>
        <begin position="98"/>
        <end position="112"/>
    </location>
</feature>
<dbReference type="PROSITE" id="PS50829">
    <property type="entry name" value="GYF"/>
    <property type="match status" value="1"/>
</dbReference>
<protein>
    <recommendedName>
        <fullName evidence="2">GYF domain-containing protein</fullName>
    </recommendedName>
</protein>
<feature type="compositionally biased region" description="Basic and acidic residues" evidence="1">
    <location>
        <begin position="419"/>
        <end position="428"/>
    </location>
</feature>
<feature type="compositionally biased region" description="Acidic residues" evidence="1">
    <location>
        <begin position="38"/>
        <end position="48"/>
    </location>
</feature>
<dbReference type="SMART" id="SM00444">
    <property type="entry name" value="GYF"/>
    <property type="match status" value="1"/>
</dbReference>
<dbReference type="PANTHER" id="PTHR13138">
    <property type="entry name" value="PROTEIN LIN1"/>
    <property type="match status" value="1"/>
</dbReference>
<evidence type="ECO:0000313" key="3">
    <source>
        <dbReference type="EMBL" id="KAF2158070.1"/>
    </source>
</evidence>
<feature type="domain" description="GYF" evidence="2">
    <location>
        <begin position="413"/>
        <end position="468"/>
    </location>
</feature>
<dbReference type="InterPro" id="IPR039905">
    <property type="entry name" value="CD2BP2/Lin1"/>
</dbReference>
<dbReference type="EMBL" id="ML996081">
    <property type="protein sequence ID" value="KAF2158070.1"/>
    <property type="molecule type" value="Genomic_DNA"/>
</dbReference>
<proteinExistence type="predicted"/>
<evidence type="ECO:0000313" key="4">
    <source>
        <dbReference type="Proteomes" id="UP000799439"/>
    </source>
</evidence>
<dbReference type="Pfam" id="PF02213">
    <property type="entry name" value="GYF"/>
    <property type="match status" value="1"/>
</dbReference>
<reference evidence="3" key="1">
    <citation type="journal article" date="2020" name="Stud. Mycol.">
        <title>101 Dothideomycetes genomes: a test case for predicting lifestyles and emergence of pathogens.</title>
        <authorList>
            <person name="Haridas S."/>
            <person name="Albert R."/>
            <person name="Binder M."/>
            <person name="Bloem J."/>
            <person name="Labutti K."/>
            <person name="Salamov A."/>
            <person name="Andreopoulos B."/>
            <person name="Baker S."/>
            <person name="Barry K."/>
            <person name="Bills G."/>
            <person name="Bluhm B."/>
            <person name="Cannon C."/>
            <person name="Castanera R."/>
            <person name="Culley D."/>
            <person name="Daum C."/>
            <person name="Ezra D."/>
            <person name="Gonzalez J."/>
            <person name="Henrissat B."/>
            <person name="Kuo A."/>
            <person name="Liang C."/>
            <person name="Lipzen A."/>
            <person name="Lutzoni F."/>
            <person name="Magnuson J."/>
            <person name="Mondo S."/>
            <person name="Nolan M."/>
            <person name="Ohm R."/>
            <person name="Pangilinan J."/>
            <person name="Park H.-J."/>
            <person name="Ramirez L."/>
            <person name="Alfaro M."/>
            <person name="Sun H."/>
            <person name="Tritt A."/>
            <person name="Yoshinaga Y."/>
            <person name="Zwiers L.-H."/>
            <person name="Turgeon B."/>
            <person name="Goodwin S."/>
            <person name="Spatafora J."/>
            <person name="Crous P."/>
            <person name="Grigoriev I."/>
        </authorList>
    </citation>
    <scope>NUCLEOTIDE SEQUENCE</scope>
    <source>
        <strain evidence="3">CBS 260.36</strain>
    </source>
</reference>
<dbReference type="PANTHER" id="PTHR13138:SF3">
    <property type="entry name" value="CD2 ANTIGEN CYTOPLASMIC TAIL-BINDING PROTEIN 2"/>
    <property type="match status" value="1"/>
</dbReference>
<keyword evidence="4" id="KW-1185">Reference proteome</keyword>
<feature type="compositionally biased region" description="Basic and acidic residues" evidence="1">
    <location>
        <begin position="74"/>
        <end position="97"/>
    </location>
</feature>
<dbReference type="OrthoDB" id="331341at2759"/>
<evidence type="ECO:0000259" key="2">
    <source>
        <dbReference type="PROSITE" id="PS50829"/>
    </source>
</evidence>
<feature type="compositionally biased region" description="Acidic residues" evidence="1">
    <location>
        <begin position="393"/>
        <end position="406"/>
    </location>
</feature>
<sequence>MSFNPARQKRTAESSARFGDGKKPRFDYRNPSTLAPDAPEEDAILDLDEIGRSGQHTKRNAVNLDGFESDSSTEDLHERSAGRRRKNDGDTKAKGSKDEEEMDMFAEVDEDAAGGGGGEGDEEDYGREGKRKGKEVRFLDVNDIEGQVASSKSGGHVSSDLLRSDKGKAAARDADVESSSESGGDEERDALDPEVEDAEELGAGSKKHHAPKLDAFNMRSEAEEGRFDDSGNYVRKAADPDAVHDGWLEGLSKRDMRRAREAQEKRDQDRRQRDAADDAVLTSDLLATLIRHLARGETVLEALARLGGAKKKKEKKIPKWKSKKLAAKNGVEGMDVDEVSANVAAEDPAEIRRREAVDAITGAADALFTREQPEIYDQERELLQRQFKRETGEDWVDEKPAEDENGADGTSAGISWEYRWSDARDGGENHGPYDGPTMKAWNEAGYFGEAVEFRRVGESDWNRSVDFV</sequence>
<dbReference type="Gene3D" id="3.30.1490.40">
    <property type="match status" value="1"/>
</dbReference>
<feature type="compositionally biased region" description="Basic and acidic residues" evidence="1">
    <location>
        <begin position="236"/>
        <end position="276"/>
    </location>
</feature>
<feature type="compositionally biased region" description="Basic and acidic residues" evidence="1">
    <location>
        <begin position="19"/>
        <end position="28"/>
    </location>
</feature>
<dbReference type="SUPFAM" id="SSF55277">
    <property type="entry name" value="GYF domain"/>
    <property type="match status" value="1"/>
</dbReference>
<name>A0A9P4MKB9_9PEZI</name>
<feature type="compositionally biased region" description="Basic and acidic residues" evidence="1">
    <location>
        <begin position="162"/>
        <end position="175"/>
    </location>
</feature>
<feature type="region of interest" description="Disordered" evidence="1">
    <location>
        <begin position="390"/>
        <end position="436"/>
    </location>
</feature>
<accession>A0A9P4MKB9</accession>
<organism evidence="3 4">
    <name type="scientific">Myriangium duriaei CBS 260.36</name>
    <dbReference type="NCBI Taxonomy" id="1168546"/>
    <lineage>
        <taxon>Eukaryota</taxon>
        <taxon>Fungi</taxon>
        <taxon>Dikarya</taxon>
        <taxon>Ascomycota</taxon>
        <taxon>Pezizomycotina</taxon>
        <taxon>Dothideomycetes</taxon>
        <taxon>Dothideomycetidae</taxon>
        <taxon>Myriangiales</taxon>
        <taxon>Myriangiaceae</taxon>
        <taxon>Myriangium</taxon>
    </lineage>
</organism>
<dbReference type="InterPro" id="IPR035445">
    <property type="entry name" value="GYF-like_dom_sf"/>
</dbReference>
<gene>
    <name evidence="3" type="ORF">K461DRAFT_264869</name>
</gene>
<comment type="caution">
    <text evidence="3">The sequence shown here is derived from an EMBL/GenBank/DDBJ whole genome shotgun (WGS) entry which is preliminary data.</text>
</comment>
<feature type="compositionally biased region" description="Basic and acidic residues" evidence="1">
    <location>
        <begin position="220"/>
        <end position="229"/>
    </location>
</feature>
<dbReference type="Proteomes" id="UP000799439">
    <property type="component" value="Unassembled WGS sequence"/>
</dbReference>
<feature type="region of interest" description="Disordered" evidence="1">
    <location>
        <begin position="1"/>
        <end position="278"/>
    </location>
</feature>